<dbReference type="InParanoid" id="S8DSN7"/>
<dbReference type="CDD" id="cd11377">
    <property type="entry name" value="Pro-peptidase_S53"/>
    <property type="match status" value="1"/>
</dbReference>
<keyword evidence="7 11" id="KW-0378">Hydrolase</keyword>
<dbReference type="SUPFAM" id="SSF54897">
    <property type="entry name" value="Protease propeptides/inhibitors"/>
    <property type="match status" value="1"/>
</dbReference>
<organism evidence="13 14">
    <name type="scientific">Fomitopsis schrenkii</name>
    <name type="common">Brown rot fungus</name>
    <dbReference type="NCBI Taxonomy" id="2126942"/>
    <lineage>
        <taxon>Eukaryota</taxon>
        <taxon>Fungi</taxon>
        <taxon>Dikarya</taxon>
        <taxon>Basidiomycota</taxon>
        <taxon>Agaricomycotina</taxon>
        <taxon>Agaricomycetes</taxon>
        <taxon>Polyporales</taxon>
        <taxon>Fomitopsis</taxon>
    </lineage>
</organism>
<evidence type="ECO:0000256" key="10">
    <source>
        <dbReference type="ARBA" id="ARBA00023145"/>
    </source>
</evidence>
<protein>
    <recommendedName>
        <fullName evidence="4">tripeptidyl-peptidase II</fullName>
        <ecNumber evidence="4">3.4.14.10</ecNumber>
    </recommendedName>
</protein>
<dbReference type="PANTHER" id="PTHR14218:SF15">
    <property type="entry name" value="TRIPEPTIDYL-PEPTIDASE 1"/>
    <property type="match status" value="1"/>
</dbReference>
<proteinExistence type="predicted"/>
<feature type="binding site" evidence="11">
    <location>
        <position position="537"/>
    </location>
    <ligand>
        <name>Ca(2+)</name>
        <dbReference type="ChEBI" id="CHEBI:29108"/>
    </ligand>
</feature>
<evidence type="ECO:0000256" key="4">
    <source>
        <dbReference type="ARBA" id="ARBA00012462"/>
    </source>
</evidence>
<dbReference type="Gene3D" id="3.40.50.200">
    <property type="entry name" value="Peptidase S8/S53 domain"/>
    <property type="match status" value="1"/>
</dbReference>
<feature type="binding site" evidence="11">
    <location>
        <position position="517"/>
    </location>
    <ligand>
        <name>Ca(2+)</name>
        <dbReference type="ChEBI" id="CHEBI:29108"/>
    </ligand>
</feature>
<keyword evidence="6 11" id="KW-0479">Metal-binding</keyword>
<comment type="cofactor">
    <cofactor evidence="11">
        <name>Ca(2+)</name>
        <dbReference type="ChEBI" id="CHEBI:29108"/>
    </cofactor>
    <text evidence="11">Binds 1 Ca(2+) ion per subunit.</text>
</comment>
<evidence type="ECO:0000256" key="1">
    <source>
        <dbReference type="ARBA" id="ARBA00001910"/>
    </source>
</evidence>
<dbReference type="GO" id="GO:0006508">
    <property type="term" value="P:proteolysis"/>
    <property type="evidence" value="ECO:0007669"/>
    <property type="project" value="UniProtKB-KW"/>
</dbReference>
<feature type="binding site" evidence="11">
    <location>
        <position position="535"/>
    </location>
    <ligand>
        <name>Ca(2+)</name>
        <dbReference type="ChEBI" id="CHEBI:29108"/>
    </ligand>
</feature>
<dbReference type="InterPro" id="IPR036852">
    <property type="entry name" value="Peptidase_S8/S53_dom_sf"/>
</dbReference>
<comment type="function">
    <text evidence="2">Secreted tripeptidyl-peptidase which degrades proteins at acidic pHs and is involved in virulence.</text>
</comment>
<dbReference type="InterPro" id="IPR015366">
    <property type="entry name" value="S53_propep"/>
</dbReference>
<dbReference type="Pfam" id="PF00082">
    <property type="entry name" value="Peptidase_S8"/>
    <property type="match status" value="1"/>
</dbReference>
<dbReference type="AlphaFoldDB" id="S8DSN7"/>
<evidence type="ECO:0000259" key="12">
    <source>
        <dbReference type="PROSITE" id="PS51695"/>
    </source>
</evidence>
<dbReference type="CDD" id="cd04056">
    <property type="entry name" value="Peptidases_S53"/>
    <property type="match status" value="1"/>
</dbReference>
<dbReference type="STRING" id="743788.S8DSN7"/>
<evidence type="ECO:0000256" key="6">
    <source>
        <dbReference type="ARBA" id="ARBA00022723"/>
    </source>
</evidence>
<dbReference type="EMBL" id="KE504192">
    <property type="protein sequence ID" value="EPS96206.1"/>
    <property type="molecule type" value="Genomic_DNA"/>
</dbReference>
<dbReference type="PANTHER" id="PTHR14218">
    <property type="entry name" value="PROTEASE S8 TRIPEPTIDYL PEPTIDASE I CLN2"/>
    <property type="match status" value="1"/>
</dbReference>
<comment type="subcellular location">
    <subcellularLocation>
        <location evidence="3">Secreted</location>
        <location evidence="3">Extracellular space</location>
    </subcellularLocation>
</comment>
<evidence type="ECO:0000256" key="7">
    <source>
        <dbReference type="ARBA" id="ARBA00022801"/>
    </source>
</evidence>
<feature type="active site" description="Charge relay system" evidence="11">
    <location>
        <position position="475"/>
    </location>
</feature>
<feature type="active site" description="Charge relay system" evidence="11">
    <location>
        <position position="283"/>
    </location>
</feature>
<dbReference type="InterPro" id="IPR050819">
    <property type="entry name" value="Tripeptidyl-peptidase_I"/>
</dbReference>
<dbReference type="SUPFAM" id="SSF52743">
    <property type="entry name" value="Subtilisin-like"/>
    <property type="match status" value="1"/>
</dbReference>
<keyword evidence="10" id="KW-0865">Zymogen</keyword>
<dbReference type="Proteomes" id="UP000015241">
    <property type="component" value="Unassembled WGS sequence"/>
</dbReference>
<dbReference type="Pfam" id="PF09286">
    <property type="entry name" value="Pro-kuma_activ"/>
    <property type="match status" value="1"/>
</dbReference>
<dbReference type="OrthoDB" id="2776664at2759"/>
<keyword evidence="14" id="KW-1185">Reference proteome</keyword>
<evidence type="ECO:0000313" key="14">
    <source>
        <dbReference type="Proteomes" id="UP000015241"/>
    </source>
</evidence>
<evidence type="ECO:0000256" key="5">
    <source>
        <dbReference type="ARBA" id="ARBA00022670"/>
    </source>
</evidence>
<dbReference type="GO" id="GO:0005576">
    <property type="term" value="C:extracellular region"/>
    <property type="evidence" value="ECO:0007669"/>
    <property type="project" value="UniProtKB-SubCell"/>
</dbReference>
<dbReference type="HOGENOM" id="CLU_013783_3_1_1"/>
<dbReference type="SMART" id="SM00944">
    <property type="entry name" value="Pro-kuma_activ"/>
    <property type="match status" value="1"/>
</dbReference>
<dbReference type="eggNOG" id="ENOG502QR6D">
    <property type="taxonomic scope" value="Eukaryota"/>
</dbReference>
<dbReference type="GO" id="GO:0008240">
    <property type="term" value="F:tripeptidyl-peptidase activity"/>
    <property type="evidence" value="ECO:0007669"/>
    <property type="project" value="UniProtKB-EC"/>
</dbReference>
<feature type="binding site" evidence="11">
    <location>
        <position position="516"/>
    </location>
    <ligand>
        <name>Ca(2+)</name>
        <dbReference type="ChEBI" id="CHEBI:29108"/>
    </ligand>
</feature>
<evidence type="ECO:0000256" key="9">
    <source>
        <dbReference type="ARBA" id="ARBA00022837"/>
    </source>
</evidence>
<dbReference type="InterPro" id="IPR000209">
    <property type="entry name" value="Peptidase_S8/S53_dom"/>
</dbReference>
<keyword evidence="8 11" id="KW-0720">Serine protease</keyword>
<name>S8DSN7_FOMSC</name>
<dbReference type="InterPro" id="IPR030400">
    <property type="entry name" value="Sedolisin_dom"/>
</dbReference>
<feature type="active site" description="Charge relay system" evidence="11">
    <location>
        <position position="279"/>
    </location>
</feature>
<dbReference type="GO" id="GO:0046872">
    <property type="term" value="F:metal ion binding"/>
    <property type="evidence" value="ECO:0007669"/>
    <property type="project" value="UniProtKB-UniRule"/>
</dbReference>
<evidence type="ECO:0000313" key="13">
    <source>
        <dbReference type="EMBL" id="EPS96206.1"/>
    </source>
</evidence>
<reference evidence="13 14" key="1">
    <citation type="journal article" date="2012" name="Science">
        <title>The Paleozoic origin of enzymatic lignin decomposition reconstructed from 31 fungal genomes.</title>
        <authorList>
            <person name="Floudas D."/>
            <person name="Binder M."/>
            <person name="Riley R."/>
            <person name="Barry K."/>
            <person name="Blanchette R.A."/>
            <person name="Henrissat B."/>
            <person name="Martinez A.T."/>
            <person name="Otillar R."/>
            <person name="Spatafora J.W."/>
            <person name="Yadav J.S."/>
            <person name="Aerts A."/>
            <person name="Benoit I."/>
            <person name="Boyd A."/>
            <person name="Carlson A."/>
            <person name="Copeland A."/>
            <person name="Coutinho P.M."/>
            <person name="de Vries R.P."/>
            <person name="Ferreira P."/>
            <person name="Findley K."/>
            <person name="Foster B."/>
            <person name="Gaskell J."/>
            <person name="Glotzer D."/>
            <person name="Gorecki P."/>
            <person name="Heitman J."/>
            <person name="Hesse C."/>
            <person name="Hori C."/>
            <person name="Igarashi K."/>
            <person name="Jurgens J.A."/>
            <person name="Kallen N."/>
            <person name="Kersten P."/>
            <person name="Kohler A."/>
            <person name="Kuees U."/>
            <person name="Kumar T.K.A."/>
            <person name="Kuo A."/>
            <person name="LaButti K."/>
            <person name="Larrondo L.F."/>
            <person name="Lindquist E."/>
            <person name="Ling A."/>
            <person name="Lombard V."/>
            <person name="Lucas S."/>
            <person name="Lundell T."/>
            <person name="Martin R."/>
            <person name="McLaughlin D.J."/>
            <person name="Morgenstern I."/>
            <person name="Morin E."/>
            <person name="Murat C."/>
            <person name="Nagy L.G."/>
            <person name="Nolan M."/>
            <person name="Ohm R.A."/>
            <person name="Patyshakuliyeva A."/>
            <person name="Rokas A."/>
            <person name="Ruiz-Duenas F.J."/>
            <person name="Sabat G."/>
            <person name="Salamov A."/>
            <person name="Samejima M."/>
            <person name="Schmutz J."/>
            <person name="Slot J.C."/>
            <person name="St John F."/>
            <person name="Stenlid J."/>
            <person name="Sun H."/>
            <person name="Sun S."/>
            <person name="Syed K."/>
            <person name="Tsang A."/>
            <person name="Wiebenga A."/>
            <person name="Young D."/>
            <person name="Pisabarro A."/>
            <person name="Eastwood D.C."/>
            <person name="Martin F."/>
            <person name="Cullen D."/>
            <person name="Grigoriev I.V."/>
            <person name="Hibbett D.S."/>
        </authorList>
    </citation>
    <scope>NUCLEOTIDE SEQUENCE</scope>
    <source>
        <strain evidence="14">FP-58527</strain>
    </source>
</reference>
<comment type="catalytic activity">
    <reaction evidence="1">
        <text>Release of an N-terminal tripeptide from a polypeptide.</text>
        <dbReference type="EC" id="3.4.14.10"/>
    </reaction>
</comment>
<keyword evidence="9 11" id="KW-0106">Calcium</keyword>
<evidence type="ECO:0000256" key="3">
    <source>
        <dbReference type="ARBA" id="ARBA00004239"/>
    </source>
</evidence>
<dbReference type="EC" id="3.4.14.10" evidence="4"/>
<feature type="domain" description="Peptidase S53" evidence="12">
    <location>
        <begin position="206"/>
        <end position="556"/>
    </location>
</feature>
<sequence>MLTFRTSIRIASFCCFALGKPLARSLQLQESRPAAPAGFSLVSAAESTTVLDLRLGLVSSNVDGLIETLYDVSTPSSSNYGQHLSRPEAAAYLAPTAETTAAVNAWLSENNITSRTLNNAGDWLAISVPVSQANELFGADFSIFTHDATGEQSVRTLSYSLPTELVGHLQLVHPTTTFTQPSAKLPLQKEKFNGSLAKRQSACSSYIDPDCLQQIYGIPTSSVAHSDPLVVTGYSNQWPSPSDMSTFLSDFRPDIPSTTTWSTWGIDNGTWDPSQPGDEADLDVEYTVGVVTGANVYFLSVGSSSDGVFGFLDTATAVLDSWSDAYVITTSYGSNEEYISSDVFSKLCDQYAALGSAGVTVLFASGDGGVSGVQSGSCTDFVPTFPAGCPYLTSVGGTTGYSPETAASLSGGGFSNIYSTPSFQSADVSAYLATLGSTYSGLYNPNGRGFPDVAAQAEDVIISWQGSLYLVGGTSCASPIFASVVSLLNDELLSAGKSRLGWLNPWLYANPGAFYDITSGDNPGCNTNGFSATTGWDPVTGLGSPNFAALKTAAGL</sequence>
<keyword evidence="5 11" id="KW-0645">Protease</keyword>
<evidence type="ECO:0000256" key="11">
    <source>
        <dbReference type="PROSITE-ProRule" id="PRU01032"/>
    </source>
</evidence>
<evidence type="ECO:0000256" key="2">
    <source>
        <dbReference type="ARBA" id="ARBA00002451"/>
    </source>
</evidence>
<gene>
    <name evidence="13" type="ORF">FOMPIDRAFT_1130921</name>
</gene>
<dbReference type="PROSITE" id="PS51695">
    <property type="entry name" value="SEDOLISIN"/>
    <property type="match status" value="1"/>
</dbReference>
<accession>S8DSN7</accession>
<dbReference type="GO" id="GO:0004252">
    <property type="term" value="F:serine-type endopeptidase activity"/>
    <property type="evidence" value="ECO:0007669"/>
    <property type="project" value="UniProtKB-UniRule"/>
</dbReference>
<evidence type="ECO:0000256" key="8">
    <source>
        <dbReference type="ARBA" id="ARBA00022825"/>
    </source>
</evidence>